<name>A0A9W7D8K3_9STRA</name>
<evidence type="ECO:0000313" key="2">
    <source>
        <dbReference type="Proteomes" id="UP001165083"/>
    </source>
</evidence>
<keyword evidence="2" id="KW-1185">Reference proteome</keyword>
<sequence>MDGEEKEAETRDEQRPSRFGLVSSELLDELLADCKGPDAIFHGVVYRIRALLERQELRVAPVSVQIETELEIDDLLQDIKTSVYAHGSCLNEEVGESPWWDGVAQIPHRAQFVAGLHTRVTALYRSLGVE</sequence>
<dbReference type="Proteomes" id="UP001165083">
    <property type="component" value="Unassembled WGS sequence"/>
</dbReference>
<accession>A0A9W7D8K3</accession>
<dbReference type="EMBL" id="BSXW01012447">
    <property type="protein sequence ID" value="GMF65163.1"/>
    <property type="molecule type" value="Genomic_DNA"/>
</dbReference>
<proteinExistence type="predicted"/>
<gene>
    <name evidence="1" type="ORF">Plil01_001787500</name>
</gene>
<organism evidence="1 2">
    <name type="scientific">Phytophthora lilii</name>
    <dbReference type="NCBI Taxonomy" id="2077276"/>
    <lineage>
        <taxon>Eukaryota</taxon>
        <taxon>Sar</taxon>
        <taxon>Stramenopiles</taxon>
        <taxon>Oomycota</taxon>
        <taxon>Peronosporomycetes</taxon>
        <taxon>Peronosporales</taxon>
        <taxon>Peronosporaceae</taxon>
        <taxon>Phytophthora</taxon>
    </lineage>
</organism>
<protein>
    <submittedName>
        <fullName evidence="1">Unnamed protein product</fullName>
    </submittedName>
</protein>
<dbReference type="AlphaFoldDB" id="A0A9W7D8K3"/>
<evidence type="ECO:0000313" key="1">
    <source>
        <dbReference type="EMBL" id="GMF65163.1"/>
    </source>
</evidence>
<comment type="caution">
    <text evidence="1">The sequence shown here is derived from an EMBL/GenBank/DDBJ whole genome shotgun (WGS) entry which is preliminary data.</text>
</comment>
<reference evidence="1" key="1">
    <citation type="submission" date="2023-04" db="EMBL/GenBank/DDBJ databases">
        <title>Phytophthora lilii NBRC 32176.</title>
        <authorList>
            <person name="Ichikawa N."/>
            <person name="Sato H."/>
            <person name="Tonouchi N."/>
        </authorList>
    </citation>
    <scope>NUCLEOTIDE SEQUENCE</scope>
    <source>
        <strain evidence="1">NBRC 32176</strain>
    </source>
</reference>